<evidence type="ECO:0000256" key="1">
    <source>
        <dbReference type="SAM" id="SignalP"/>
    </source>
</evidence>
<keyword evidence="1" id="KW-0732">Signal</keyword>
<dbReference type="OrthoDB" id="9977941at2759"/>
<evidence type="ECO:0000313" key="3">
    <source>
        <dbReference type="Proteomes" id="UP000030151"/>
    </source>
</evidence>
<dbReference type="Proteomes" id="UP000030151">
    <property type="component" value="Unassembled WGS sequence"/>
</dbReference>
<dbReference type="InterPro" id="IPR011042">
    <property type="entry name" value="6-blade_b-propeller_TolB-like"/>
</dbReference>
<accession>A0A0A1UYG7</accession>
<protein>
    <recommendedName>
        <fullName evidence="4">Six-bladed beta-propeller, TolB-like protein</fullName>
    </recommendedName>
</protein>
<dbReference type="InterPro" id="IPR052998">
    <property type="entry name" value="Hetero-Diels-Alderase-like"/>
</dbReference>
<dbReference type="PANTHER" id="PTHR42060:SF1">
    <property type="entry name" value="NHL REPEAT-CONTAINING PROTEIN"/>
    <property type="match status" value="1"/>
</dbReference>
<dbReference type="SUPFAM" id="SSF63829">
    <property type="entry name" value="Calcium-dependent phosphotriesterase"/>
    <property type="match status" value="1"/>
</dbReference>
<evidence type="ECO:0000313" key="2">
    <source>
        <dbReference type="EMBL" id="EXV02630.1"/>
    </source>
</evidence>
<proteinExistence type="predicted"/>
<dbReference type="HOGENOM" id="CLU_052989_0_1_1"/>
<dbReference type="eggNOG" id="ENOG502SP1Q">
    <property type="taxonomic scope" value="Eukaryota"/>
</dbReference>
<organism evidence="2 3">
    <name type="scientific">Metarhizium robertsii</name>
    <dbReference type="NCBI Taxonomy" id="568076"/>
    <lineage>
        <taxon>Eukaryota</taxon>
        <taxon>Fungi</taxon>
        <taxon>Dikarya</taxon>
        <taxon>Ascomycota</taxon>
        <taxon>Pezizomycotina</taxon>
        <taxon>Sordariomycetes</taxon>
        <taxon>Hypocreomycetidae</taxon>
        <taxon>Hypocreales</taxon>
        <taxon>Clavicipitaceae</taxon>
        <taxon>Metarhizium</taxon>
    </lineage>
</organism>
<dbReference type="Gene3D" id="2.120.10.30">
    <property type="entry name" value="TolB, C-terminal domain"/>
    <property type="match status" value="1"/>
</dbReference>
<dbReference type="PANTHER" id="PTHR42060">
    <property type="entry name" value="NHL REPEAT-CONTAINING PROTEIN-RELATED"/>
    <property type="match status" value="1"/>
</dbReference>
<evidence type="ECO:0008006" key="4">
    <source>
        <dbReference type="Google" id="ProtNLM"/>
    </source>
</evidence>
<name>A0A0A1UYG7_9HYPO</name>
<dbReference type="EMBL" id="JELW01000004">
    <property type="protein sequence ID" value="EXV02630.1"/>
    <property type="molecule type" value="Genomic_DNA"/>
</dbReference>
<dbReference type="AlphaFoldDB" id="A0A0A1UYG7"/>
<gene>
    <name evidence="2" type="ORF">X797_003752</name>
</gene>
<sequence length="318" mass="33367">MRLLTLVLGASPITALTATQLFQFANTSQFVENIAVRPNGHLLLNTFDNARLYTLDPSAKEIVPQVIAQIPGSTALTGIVDVAHDVYAVSAGVLNSTNLSFEPGTSKIVLVNVGDCAHGKPASVEVAAQIPEAGLLNGIAGLPKHRHIVLSADSKTGRVYRVNTVNGEVDIALEDDRFTPGPRPNSVPLGINGIKVFNGYLYLTNSGQGFVARIKINDFGDKAGDLEIITTLPLDPPKTPDDFSIARDGTIYLGAHLDTLVKITPDGKWVSLIEGSSAGVYLDGPTSTALSKDEKTVYVTTGGGGQSGKGGQIVAVKL</sequence>
<feature type="signal peptide" evidence="1">
    <location>
        <begin position="1"/>
        <end position="18"/>
    </location>
</feature>
<reference evidence="2 3" key="1">
    <citation type="submission" date="2014-02" db="EMBL/GenBank/DDBJ databases">
        <title>The genome sequence of the entomopathogenic fungus Metarhizium robertsii ARSEF 2575.</title>
        <authorList>
            <person name="Giuliano Garisto Donzelli B."/>
            <person name="Roe B.A."/>
            <person name="Macmil S.L."/>
            <person name="Krasnoff S.B."/>
            <person name="Gibson D.M."/>
        </authorList>
    </citation>
    <scope>NUCLEOTIDE SEQUENCE [LARGE SCALE GENOMIC DNA]</scope>
    <source>
        <strain evidence="2 3">ARSEF 2575</strain>
    </source>
</reference>
<feature type="chain" id="PRO_5001980949" description="Six-bladed beta-propeller, TolB-like protein" evidence="1">
    <location>
        <begin position="19"/>
        <end position="318"/>
    </location>
</feature>
<comment type="caution">
    <text evidence="2">The sequence shown here is derived from an EMBL/GenBank/DDBJ whole genome shotgun (WGS) entry which is preliminary data.</text>
</comment>